<evidence type="ECO:0000256" key="4">
    <source>
        <dbReference type="ARBA" id="ARBA00005189"/>
    </source>
</evidence>
<evidence type="ECO:0000256" key="6">
    <source>
        <dbReference type="ARBA" id="ARBA00012487"/>
    </source>
</evidence>
<evidence type="ECO:0000256" key="13">
    <source>
        <dbReference type="ARBA" id="ARBA00022989"/>
    </source>
</evidence>
<feature type="transmembrane region" description="Helical" evidence="19">
    <location>
        <begin position="99"/>
        <end position="121"/>
    </location>
</feature>
<dbReference type="PANTHER" id="PTHR46382:SF1">
    <property type="entry name" value="PHOSPHATIDATE CYTIDYLYLTRANSFERASE"/>
    <property type="match status" value="1"/>
</dbReference>
<evidence type="ECO:0000256" key="11">
    <source>
        <dbReference type="ARBA" id="ARBA00022692"/>
    </source>
</evidence>
<keyword evidence="10 18" id="KW-0808">Transferase</keyword>
<comment type="catalytic activity">
    <reaction evidence="1 18">
        <text>a 1,2-diacyl-sn-glycero-3-phosphate + CTP + H(+) = a CDP-1,2-diacyl-sn-glycerol + diphosphate</text>
        <dbReference type="Rhea" id="RHEA:16229"/>
        <dbReference type="ChEBI" id="CHEBI:15378"/>
        <dbReference type="ChEBI" id="CHEBI:33019"/>
        <dbReference type="ChEBI" id="CHEBI:37563"/>
        <dbReference type="ChEBI" id="CHEBI:58332"/>
        <dbReference type="ChEBI" id="CHEBI:58608"/>
        <dbReference type="EC" id="2.7.7.41"/>
    </reaction>
</comment>
<name>A0A7X5HT28_9FIRM</name>
<reference evidence="20 21" key="1">
    <citation type="submission" date="2020-01" db="EMBL/GenBank/DDBJ databases">
        <title>Anaeroalcalibacter tamaniensis gen. nov., sp. nov., moderately halophilic strictly anaerobic fermenter bacterium from mud volcano of Taman peninsula.</title>
        <authorList>
            <person name="Frolova A."/>
            <person name="Merkel A.Y."/>
            <person name="Slobodkin A.I."/>
        </authorList>
    </citation>
    <scope>NUCLEOTIDE SEQUENCE [LARGE SCALE GENOMIC DNA]</scope>
    <source>
        <strain evidence="20 21">F-3ap</strain>
    </source>
</reference>
<keyword evidence="8" id="KW-1003">Cell membrane</keyword>
<feature type="transmembrane region" description="Helical" evidence="19">
    <location>
        <begin position="127"/>
        <end position="150"/>
    </location>
</feature>
<keyword evidence="9" id="KW-0444">Lipid biosynthesis</keyword>
<comment type="subcellular location">
    <subcellularLocation>
        <location evidence="2">Cell membrane</location>
        <topology evidence="2">Multi-pass membrane protein</topology>
    </subcellularLocation>
</comment>
<evidence type="ECO:0000256" key="18">
    <source>
        <dbReference type="RuleBase" id="RU003938"/>
    </source>
</evidence>
<keyword evidence="16" id="KW-0594">Phospholipid biosynthesis</keyword>
<keyword evidence="13 19" id="KW-1133">Transmembrane helix</keyword>
<feature type="transmembrane region" description="Helical" evidence="19">
    <location>
        <begin position="51"/>
        <end position="69"/>
    </location>
</feature>
<keyword evidence="17" id="KW-1208">Phospholipid metabolism</keyword>
<evidence type="ECO:0000256" key="5">
    <source>
        <dbReference type="ARBA" id="ARBA00010185"/>
    </source>
</evidence>
<dbReference type="GO" id="GO:0005886">
    <property type="term" value="C:plasma membrane"/>
    <property type="evidence" value="ECO:0007669"/>
    <property type="project" value="UniProtKB-SubCell"/>
</dbReference>
<feature type="transmembrane region" description="Helical" evidence="19">
    <location>
        <begin position="12"/>
        <end position="39"/>
    </location>
</feature>
<comment type="pathway">
    <text evidence="3 18">Phospholipid metabolism; CDP-diacylglycerol biosynthesis; CDP-diacylglycerol from sn-glycerol 3-phosphate: step 3/3.</text>
</comment>
<dbReference type="GO" id="GO:0016024">
    <property type="term" value="P:CDP-diacylglycerol biosynthetic process"/>
    <property type="evidence" value="ECO:0007669"/>
    <property type="project" value="UniProtKB-UniPathway"/>
</dbReference>
<keyword evidence="15 19" id="KW-0472">Membrane</keyword>
<evidence type="ECO:0000256" key="12">
    <source>
        <dbReference type="ARBA" id="ARBA00022695"/>
    </source>
</evidence>
<evidence type="ECO:0000256" key="19">
    <source>
        <dbReference type="SAM" id="Phobius"/>
    </source>
</evidence>
<accession>A0A7X5HT28</accession>
<keyword evidence="14" id="KW-0443">Lipid metabolism</keyword>
<keyword evidence="11 18" id="KW-0812">Transmembrane</keyword>
<dbReference type="AlphaFoldDB" id="A0A7X5HT28"/>
<organism evidence="20 21">
    <name type="scientific">Anaerotalea alkaliphila</name>
    <dbReference type="NCBI Taxonomy" id="2662126"/>
    <lineage>
        <taxon>Bacteria</taxon>
        <taxon>Bacillati</taxon>
        <taxon>Bacillota</taxon>
        <taxon>Clostridia</taxon>
        <taxon>Eubacteriales</taxon>
        <taxon>Anaerotalea</taxon>
    </lineage>
</organism>
<evidence type="ECO:0000256" key="8">
    <source>
        <dbReference type="ARBA" id="ARBA00022475"/>
    </source>
</evidence>
<proteinExistence type="inferred from homology"/>
<feature type="transmembrane region" description="Helical" evidence="19">
    <location>
        <begin position="202"/>
        <end position="223"/>
    </location>
</feature>
<dbReference type="Proteomes" id="UP000461585">
    <property type="component" value="Unassembled WGS sequence"/>
</dbReference>
<evidence type="ECO:0000313" key="20">
    <source>
        <dbReference type="EMBL" id="NDL66162.1"/>
    </source>
</evidence>
<evidence type="ECO:0000256" key="9">
    <source>
        <dbReference type="ARBA" id="ARBA00022516"/>
    </source>
</evidence>
<feature type="transmembrane region" description="Helical" evidence="19">
    <location>
        <begin position="75"/>
        <end position="92"/>
    </location>
</feature>
<keyword evidence="21" id="KW-1185">Reference proteome</keyword>
<evidence type="ECO:0000256" key="14">
    <source>
        <dbReference type="ARBA" id="ARBA00023098"/>
    </source>
</evidence>
<comment type="caution">
    <text evidence="20">The sequence shown here is derived from an EMBL/GenBank/DDBJ whole genome shotgun (WGS) entry which is preliminary data.</text>
</comment>
<sequence length="268" mass="29411">MKTRILSSLVALPLVFGIIYLGGAYILGLLVLVTGLALFELNRAFKVRDEFLWIMPLLLSFWAYGEVFLTRQPMGLQTFAVLLLLLLSYYALRYPKVPFRWVLVSFFNYFYVVFLLGFLLATRLHPAFGSVLVWLVFVIAFGSDTFAYFTGVALGRHKLAPVVSPKKTVEGAVGGLLGSSLLGGLFGLFLSYKGILLGGNPFWLFALVGLGGSLLAQLGDLAASALKRESEVKDFGHLIPGHGGIVDRLDSIVFAAPYVYYAAMHLLD</sequence>
<evidence type="ECO:0000256" key="15">
    <source>
        <dbReference type="ARBA" id="ARBA00023136"/>
    </source>
</evidence>
<gene>
    <name evidence="20" type="ORF">GXN74_00180</name>
</gene>
<evidence type="ECO:0000256" key="16">
    <source>
        <dbReference type="ARBA" id="ARBA00023209"/>
    </source>
</evidence>
<dbReference type="Pfam" id="PF01148">
    <property type="entry name" value="CTP_transf_1"/>
    <property type="match status" value="1"/>
</dbReference>
<protein>
    <recommendedName>
        <fullName evidence="7 18">Phosphatidate cytidylyltransferase</fullName>
        <ecNumber evidence="6 18">2.7.7.41</ecNumber>
    </recommendedName>
</protein>
<evidence type="ECO:0000256" key="2">
    <source>
        <dbReference type="ARBA" id="ARBA00004651"/>
    </source>
</evidence>
<keyword evidence="12 18" id="KW-0548">Nucleotidyltransferase</keyword>
<evidence type="ECO:0000256" key="3">
    <source>
        <dbReference type="ARBA" id="ARBA00005119"/>
    </source>
</evidence>
<dbReference type="EC" id="2.7.7.41" evidence="6 18"/>
<dbReference type="InterPro" id="IPR000374">
    <property type="entry name" value="PC_trans"/>
</dbReference>
<dbReference type="RefSeq" id="WP_162368891.1">
    <property type="nucleotide sequence ID" value="NZ_JAAEEH010000001.1"/>
</dbReference>
<evidence type="ECO:0000313" key="21">
    <source>
        <dbReference type="Proteomes" id="UP000461585"/>
    </source>
</evidence>
<dbReference type="PROSITE" id="PS01315">
    <property type="entry name" value="CDS"/>
    <property type="match status" value="1"/>
</dbReference>
<evidence type="ECO:0000256" key="10">
    <source>
        <dbReference type="ARBA" id="ARBA00022679"/>
    </source>
</evidence>
<dbReference type="PANTHER" id="PTHR46382">
    <property type="entry name" value="PHOSPHATIDATE CYTIDYLYLTRANSFERASE"/>
    <property type="match status" value="1"/>
</dbReference>
<comment type="pathway">
    <text evidence="4">Lipid metabolism.</text>
</comment>
<feature type="transmembrane region" description="Helical" evidence="19">
    <location>
        <begin position="171"/>
        <end position="190"/>
    </location>
</feature>
<dbReference type="GO" id="GO:0004605">
    <property type="term" value="F:phosphatidate cytidylyltransferase activity"/>
    <property type="evidence" value="ECO:0007669"/>
    <property type="project" value="UniProtKB-EC"/>
</dbReference>
<dbReference type="EMBL" id="JAAEEH010000001">
    <property type="protein sequence ID" value="NDL66162.1"/>
    <property type="molecule type" value="Genomic_DNA"/>
</dbReference>
<evidence type="ECO:0000256" key="7">
    <source>
        <dbReference type="ARBA" id="ARBA00019373"/>
    </source>
</evidence>
<dbReference type="UniPathway" id="UPA00557">
    <property type="reaction ID" value="UER00614"/>
</dbReference>
<evidence type="ECO:0000256" key="1">
    <source>
        <dbReference type="ARBA" id="ARBA00001698"/>
    </source>
</evidence>
<evidence type="ECO:0000256" key="17">
    <source>
        <dbReference type="ARBA" id="ARBA00023264"/>
    </source>
</evidence>
<comment type="similarity">
    <text evidence="5 18">Belongs to the CDS family.</text>
</comment>